<feature type="compositionally biased region" description="Acidic residues" evidence="9">
    <location>
        <begin position="356"/>
        <end position="374"/>
    </location>
</feature>
<keyword evidence="4 10" id="KW-0812">Transmembrane</keyword>
<dbReference type="PANTHER" id="PTHR46780">
    <property type="entry name" value="PROTEIN EVA-1"/>
    <property type="match status" value="1"/>
</dbReference>
<evidence type="ECO:0000256" key="10">
    <source>
        <dbReference type="SAM" id="Phobius"/>
    </source>
</evidence>
<feature type="signal peptide" evidence="11">
    <location>
        <begin position="1"/>
        <end position="28"/>
    </location>
</feature>
<evidence type="ECO:0000259" key="12">
    <source>
        <dbReference type="PROSITE" id="PS50228"/>
    </source>
</evidence>
<dbReference type="PROSITE" id="PS50228">
    <property type="entry name" value="SUEL_LECTIN"/>
    <property type="match status" value="2"/>
</dbReference>
<keyword evidence="6" id="KW-0677">Repeat</keyword>
<feature type="chain" id="PRO_5044831502" description="SUEL-type lectin domain-containing protein" evidence="11">
    <location>
        <begin position="29"/>
        <end position="436"/>
    </location>
</feature>
<reference evidence="13 14" key="1">
    <citation type="submission" date="2024-09" db="EMBL/GenBank/DDBJ databases">
        <title>A chromosome-level genome assembly of Gray's grenadier anchovy, Coilia grayii.</title>
        <authorList>
            <person name="Fu Z."/>
        </authorList>
    </citation>
    <scope>NUCLEOTIDE SEQUENCE [LARGE SCALE GENOMIC DNA]</scope>
    <source>
        <strain evidence="13">G4</strain>
        <tissue evidence="13">Muscle</tissue>
    </source>
</reference>
<evidence type="ECO:0000256" key="3">
    <source>
        <dbReference type="ARBA" id="ARBA00022546"/>
    </source>
</evidence>
<evidence type="ECO:0000256" key="2">
    <source>
        <dbReference type="ARBA" id="ARBA00006023"/>
    </source>
</evidence>
<comment type="similarity">
    <text evidence="2">Belongs to the EVA1 family.</text>
</comment>
<dbReference type="InterPro" id="IPR039500">
    <property type="entry name" value="EVA1_dom"/>
</dbReference>
<evidence type="ECO:0000256" key="6">
    <source>
        <dbReference type="ARBA" id="ARBA00022737"/>
    </source>
</evidence>
<evidence type="ECO:0000256" key="11">
    <source>
        <dbReference type="SAM" id="SignalP"/>
    </source>
</evidence>
<dbReference type="AlphaFoldDB" id="A0ABD1K588"/>
<feature type="domain" description="SUEL-type lectin" evidence="12">
    <location>
        <begin position="52"/>
        <end position="147"/>
    </location>
</feature>
<accession>A0ABD1K588</accession>
<dbReference type="Pfam" id="PF02140">
    <property type="entry name" value="SUEL_Lectin"/>
    <property type="match status" value="2"/>
</dbReference>
<dbReference type="Proteomes" id="UP001591681">
    <property type="component" value="Unassembled WGS sequence"/>
</dbReference>
<dbReference type="CDD" id="cd22828">
    <property type="entry name" value="Gal_Rha_Lectin_EVA1_EVA1C_rpt1"/>
    <property type="match status" value="1"/>
</dbReference>
<comment type="caution">
    <text evidence="13">The sequence shown here is derived from an EMBL/GenBank/DDBJ whole genome shotgun (WGS) entry which is preliminary data.</text>
</comment>
<name>A0ABD1K588_9TELE</name>
<evidence type="ECO:0000313" key="13">
    <source>
        <dbReference type="EMBL" id="KAL2094296.1"/>
    </source>
</evidence>
<keyword evidence="5" id="KW-0430">Lectin</keyword>
<evidence type="ECO:0000256" key="4">
    <source>
        <dbReference type="ARBA" id="ARBA00022692"/>
    </source>
</evidence>
<protein>
    <recommendedName>
        <fullName evidence="12">SUEL-type lectin domain-containing protein</fullName>
    </recommendedName>
</protein>
<evidence type="ECO:0000256" key="8">
    <source>
        <dbReference type="ARBA" id="ARBA00023136"/>
    </source>
</evidence>
<sequence length="436" mass="49240">MPTMVHTSFHRCHWCLLKIICGILLLWAEDMDGLSDFSKYLADIISSHSVYGCEGEMLRLQCPRHSTVSVLSAHYGLADLQFCPSLLHTALLGKHLNNSCSASTALQKILSECQGHRHCHLLVNYHVFGRDPCPGKSKYLYVTYKCKPMEHKRKVGCEGENLILHCKHPRVLIIYSALYGRQMEDRDVCSSPYEPPPFECLYFGAAHTVSKKCNGKQRCFLTISDQIFKDPCPPRTTKYLTILYSCVPQILVKEVEPNMFKPTLVPTDVRDSAVIPNVKGSKLPENRGIILSNSLTIYGYIKEHQDKAALFFISSVCVGLLVLLLAVSLRLSCKGMHPTGGENLNKKLLSRAEKTSEEEEEEEDDTDDEEDGDEGSVTLMDSSFLSVSDRKPLYCWEEVTYTTEAAELMERIERRELVIQEIWMNSYLNGTSCGHP</sequence>
<dbReference type="GO" id="GO:0016020">
    <property type="term" value="C:membrane"/>
    <property type="evidence" value="ECO:0007669"/>
    <property type="project" value="UniProtKB-SubCell"/>
</dbReference>
<dbReference type="Gene3D" id="2.60.120.740">
    <property type="match status" value="2"/>
</dbReference>
<dbReference type="Pfam" id="PF14851">
    <property type="entry name" value="FAM176"/>
    <property type="match status" value="1"/>
</dbReference>
<proteinExistence type="inferred from homology"/>
<dbReference type="FunFam" id="2.60.120.740:FF:000003">
    <property type="entry name" value="Protein eva-1 homolog C"/>
    <property type="match status" value="1"/>
</dbReference>
<organism evidence="13 14">
    <name type="scientific">Coilia grayii</name>
    <name type="common">Gray's grenadier anchovy</name>
    <dbReference type="NCBI Taxonomy" id="363190"/>
    <lineage>
        <taxon>Eukaryota</taxon>
        <taxon>Metazoa</taxon>
        <taxon>Chordata</taxon>
        <taxon>Craniata</taxon>
        <taxon>Vertebrata</taxon>
        <taxon>Euteleostomi</taxon>
        <taxon>Actinopterygii</taxon>
        <taxon>Neopterygii</taxon>
        <taxon>Teleostei</taxon>
        <taxon>Clupei</taxon>
        <taxon>Clupeiformes</taxon>
        <taxon>Clupeoidei</taxon>
        <taxon>Engraulidae</taxon>
        <taxon>Coilinae</taxon>
        <taxon>Coilia</taxon>
    </lineage>
</organism>
<evidence type="ECO:0000256" key="9">
    <source>
        <dbReference type="SAM" id="MobiDB-lite"/>
    </source>
</evidence>
<evidence type="ECO:0000256" key="1">
    <source>
        <dbReference type="ARBA" id="ARBA00004167"/>
    </source>
</evidence>
<dbReference type="CDD" id="cd22829">
    <property type="entry name" value="Gal_Rha_Lectin_EVA1_EVA1C_rpt2"/>
    <property type="match status" value="1"/>
</dbReference>
<dbReference type="EMBL" id="JBHFQA010000008">
    <property type="protein sequence ID" value="KAL2094296.1"/>
    <property type="molecule type" value="Genomic_DNA"/>
</dbReference>
<feature type="region of interest" description="Disordered" evidence="9">
    <location>
        <begin position="344"/>
        <end position="377"/>
    </location>
</feature>
<feature type="transmembrane region" description="Helical" evidence="10">
    <location>
        <begin position="308"/>
        <end position="327"/>
    </location>
</feature>
<dbReference type="InterPro" id="IPR000922">
    <property type="entry name" value="Lectin_gal-bd_dom"/>
</dbReference>
<evidence type="ECO:0000313" key="14">
    <source>
        <dbReference type="Proteomes" id="UP001591681"/>
    </source>
</evidence>
<keyword evidence="11" id="KW-0732">Signal</keyword>
<feature type="domain" description="SUEL-type lectin" evidence="12">
    <location>
        <begin position="156"/>
        <end position="247"/>
    </location>
</feature>
<keyword evidence="3" id="KW-0348">Hemagglutinin</keyword>
<evidence type="ECO:0000256" key="7">
    <source>
        <dbReference type="ARBA" id="ARBA00022989"/>
    </source>
</evidence>
<keyword evidence="14" id="KW-1185">Reference proteome</keyword>
<gene>
    <name evidence="13" type="ORF">ACEWY4_009015</name>
</gene>
<evidence type="ECO:0000256" key="5">
    <source>
        <dbReference type="ARBA" id="ARBA00022734"/>
    </source>
</evidence>
<dbReference type="InterPro" id="IPR043159">
    <property type="entry name" value="Lectin_gal-bd_sf"/>
</dbReference>
<comment type="subcellular location">
    <subcellularLocation>
        <location evidence="1">Membrane</location>
        <topology evidence="1">Single-pass membrane protein</topology>
    </subcellularLocation>
</comment>
<keyword evidence="8 10" id="KW-0472">Membrane</keyword>
<keyword evidence="7 10" id="KW-1133">Transmembrane helix</keyword>
<dbReference type="GO" id="GO:0030246">
    <property type="term" value="F:carbohydrate binding"/>
    <property type="evidence" value="ECO:0007669"/>
    <property type="project" value="UniProtKB-KW"/>
</dbReference>